<gene>
    <name evidence="3" type="ORF">CYMTET_22430</name>
</gene>
<keyword evidence="1" id="KW-0472">Membrane</keyword>
<reference evidence="3 4" key="1">
    <citation type="journal article" date="2015" name="Genome Biol. Evol.">
        <title>Comparative Genomics of a Bacterivorous Green Alga Reveals Evolutionary Causalities and Consequences of Phago-Mixotrophic Mode of Nutrition.</title>
        <authorList>
            <person name="Burns J.A."/>
            <person name="Paasch A."/>
            <person name="Narechania A."/>
            <person name="Kim E."/>
        </authorList>
    </citation>
    <scope>NUCLEOTIDE SEQUENCE [LARGE SCALE GENOMIC DNA]</scope>
    <source>
        <strain evidence="3 4">PLY_AMNH</strain>
    </source>
</reference>
<feature type="transmembrane region" description="Helical" evidence="1">
    <location>
        <begin position="249"/>
        <end position="270"/>
    </location>
</feature>
<dbReference type="AlphaFoldDB" id="A0AAE0FZX3"/>
<dbReference type="GO" id="GO:0016747">
    <property type="term" value="F:acyltransferase activity, transferring groups other than amino-acyl groups"/>
    <property type="evidence" value="ECO:0007669"/>
    <property type="project" value="InterPro"/>
</dbReference>
<name>A0AAE0FZX3_9CHLO</name>
<dbReference type="InterPro" id="IPR002656">
    <property type="entry name" value="Acyl_transf_3_dom"/>
</dbReference>
<dbReference type="EMBL" id="LGRX02011245">
    <property type="protein sequence ID" value="KAK3269107.1"/>
    <property type="molecule type" value="Genomic_DNA"/>
</dbReference>
<keyword evidence="1" id="KW-1133">Transmembrane helix</keyword>
<evidence type="ECO:0000313" key="3">
    <source>
        <dbReference type="EMBL" id="KAK3269107.1"/>
    </source>
</evidence>
<feature type="transmembrane region" description="Helical" evidence="1">
    <location>
        <begin position="408"/>
        <end position="431"/>
    </location>
</feature>
<organism evidence="3 4">
    <name type="scientific">Cymbomonas tetramitiformis</name>
    <dbReference type="NCBI Taxonomy" id="36881"/>
    <lineage>
        <taxon>Eukaryota</taxon>
        <taxon>Viridiplantae</taxon>
        <taxon>Chlorophyta</taxon>
        <taxon>Pyramimonadophyceae</taxon>
        <taxon>Pyramimonadales</taxon>
        <taxon>Pyramimonadaceae</taxon>
        <taxon>Cymbomonas</taxon>
    </lineage>
</organism>
<evidence type="ECO:0000256" key="1">
    <source>
        <dbReference type="SAM" id="Phobius"/>
    </source>
</evidence>
<evidence type="ECO:0000313" key="4">
    <source>
        <dbReference type="Proteomes" id="UP001190700"/>
    </source>
</evidence>
<feature type="domain" description="Acyltransferase 3" evidence="2">
    <location>
        <begin position="99"/>
        <end position="472"/>
    </location>
</feature>
<feature type="transmembrane region" description="Helical" evidence="1">
    <location>
        <begin position="358"/>
        <end position="387"/>
    </location>
</feature>
<dbReference type="InterPro" id="IPR050623">
    <property type="entry name" value="Glucan_succinyl_AcylTrfase"/>
</dbReference>
<evidence type="ECO:0000259" key="2">
    <source>
        <dbReference type="Pfam" id="PF01757"/>
    </source>
</evidence>
<accession>A0AAE0FZX3</accession>
<feature type="transmembrane region" description="Helical" evidence="1">
    <location>
        <begin position="107"/>
        <end position="133"/>
    </location>
</feature>
<feature type="transmembrane region" description="Helical" evidence="1">
    <location>
        <begin position="223"/>
        <end position="242"/>
    </location>
</feature>
<dbReference type="PANTHER" id="PTHR36927:SF4">
    <property type="entry name" value="BLR5718 PROTEIN"/>
    <property type="match status" value="1"/>
</dbReference>
<proteinExistence type="predicted"/>
<protein>
    <recommendedName>
        <fullName evidence="2">Acyltransferase 3 domain-containing protein</fullName>
    </recommendedName>
</protein>
<feature type="transmembrane region" description="Helical" evidence="1">
    <location>
        <begin position="318"/>
        <end position="338"/>
    </location>
</feature>
<dbReference type="PANTHER" id="PTHR36927">
    <property type="entry name" value="BLR4337 PROTEIN"/>
    <property type="match status" value="1"/>
</dbReference>
<feature type="transmembrane region" description="Helical" evidence="1">
    <location>
        <begin position="451"/>
        <end position="472"/>
    </location>
</feature>
<keyword evidence="1" id="KW-0812">Transmembrane</keyword>
<comment type="caution">
    <text evidence="3">The sequence shown here is derived from an EMBL/GenBank/DDBJ whole genome shotgun (WGS) entry which is preliminary data.</text>
</comment>
<feature type="transmembrane region" description="Helical" evidence="1">
    <location>
        <begin position="12"/>
        <end position="44"/>
    </location>
</feature>
<feature type="transmembrane region" description="Helical" evidence="1">
    <location>
        <begin position="145"/>
        <end position="163"/>
    </location>
</feature>
<keyword evidence="4" id="KW-1185">Reference proteome</keyword>
<sequence>MEKLDQKKATYVFGAILSVSVIIVAAGGIIGLILLCVLASVTVLTLILHFRFGPFPFCKCIGAQDEEQPTSVPPAPPLSSQQPRISTLHDVDPAPLRLYYLDNLKTFLTAIVVVHHITCSYAGLGWIYGIGAFPSWFKVFGQTSMLWNQIYFMCLFFFISAYFTPTSCDRKGAHAFLKDKYDRLGIPFLVYTFVFGPLLNVFIKEVALNQTYSFFPDAGPTWFLLWLLIFNTVYTFVGGDIVTAPFPTLTSVFTWGFGLGFIQAVCMAVLPMGFIFMPITFGSLPFDILFFTAGVVAKRSRWLEDDLPRLIKEGVARGWVALSAGFGLIIFHIGFIFKLAEVDTVMLQVTEDSDSDDFIVLILTIVVYNLYCGILTILFSLSAVAIFHTYFNYSTPTTKWFASAAYTVYLIHGWVLTLLTAAYVGVLRAAGEVIEFEDDKSYSKSHMSSEGWLWLGWLLTVVLTMGICWPLASVIRQLPGCRDIL</sequence>
<feature type="transmembrane region" description="Helical" evidence="1">
    <location>
        <begin position="276"/>
        <end position="297"/>
    </location>
</feature>
<dbReference type="Proteomes" id="UP001190700">
    <property type="component" value="Unassembled WGS sequence"/>
</dbReference>
<dbReference type="Pfam" id="PF01757">
    <property type="entry name" value="Acyl_transf_3"/>
    <property type="match status" value="1"/>
</dbReference>
<feature type="transmembrane region" description="Helical" evidence="1">
    <location>
        <begin position="184"/>
        <end position="203"/>
    </location>
</feature>